<evidence type="ECO:0000256" key="3">
    <source>
        <dbReference type="ARBA" id="ARBA00022475"/>
    </source>
</evidence>
<keyword evidence="3" id="KW-1003">Cell membrane</keyword>
<dbReference type="SUPFAM" id="SSF82861">
    <property type="entry name" value="Mechanosensitive channel protein MscS (YggB), transmembrane region"/>
    <property type="match status" value="1"/>
</dbReference>
<evidence type="ECO:0000256" key="6">
    <source>
        <dbReference type="ARBA" id="ARBA00023136"/>
    </source>
</evidence>
<keyword evidence="7" id="KW-0175">Coiled coil</keyword>
<sequence>MRKTLSLFLIFFSLLSAAEIDKRFFAKESKEAYLTQMEANITSNPDKESATLEAALLKEIRSQDQKTVQIGYQYESLDPNSQLDSNELEKSISRYVEARQVLVQSEKKSEQLSSKLDYVKEQIKDITEEHRDKLKAYQLQYTLYKLLLSHENSKIAMLDKTIKFNEKFFLNMLAKFRTDGYEKALENLKHDRSMLDELQSKIAAMDVQIEHEQLLESIDLDKLLTERKNLEDKLNSATIENVNSMLHIALFELALKKDNSFYDTLKKSSELISSVSSMEKEGLQLHLQLLRTMGKAFFGVTSVAVITSKESLTDTLNYIISLLYKPLFVFNEKAVNSADILKVLLIFVIGMFIASLYRRRIVRWSANWVKATPMTTKLMANFGYYFIIVVTFLVAINSVGIDLTSFSMFASALAIGIGFGLQTVVSNMVSGIIMMFERSVRVGDFIELNETLRGTVTDMRIRSTVIKTLDNIDIVVPNSSFIQNNVINLTLDDTMRRLHIPFGVAYGTEVKRVKEVILGELSQSELLYYKGDKEEQQPAVRMIGMGASSVDYELLVWIDWNIQRQYATKSDFLILVYNALYKHGIEIPFPQMDLHVKSEKNNIINEL</sequence>
<dbReference type="SUPFAM" id="SSF50182">
    <property type="entry name" value="Sm-like ribonucleoproteins"/>
    <property type="match status" value="1"/>
</dbReference>
<dbReference type="Gene3D" id="1.10.287.1260">
    <property type="match status" value="1"/>
</dbReference>
<evidence type="ECO:0000256" key="7">
    <source>
        <dbReference type="SAM" id="Coils"/>
    </source>
</evidence>
<dbReference type="PROSITE" id="PS01246">
    <property type="entry name" value="UPF0003"/>
    <property type="match status" value="1"/>
</dbReference>
<dbReference type="Proteomes" id="UP001169069">
    <property type="component" value="Unassembled WGS sequence"/>
</dbReference>
<dbReference type="SUPFAM" id="SSF82689">
    <property type="entry name" value="Mechanosensitive channel protein MscS (YggB), C-terminal domain"/>
    <property type="match status" value="1"/>
</dbReference>
<dbReference type="EMBL" id="JAQIBD010000002">
    <property type="protein sequence ID" value="MDM5271710.1"/>
    <property type="molecule type" value="Genomic_DNA"/>
</dbReference>
<dbReference type="Pfam" id="PF00924">
    <property type="entry name" value="MS_channel_2nd"/>
    <property type="match status" value="1"/>
</dbReference>
<evidence type="ECO:0000259" key="11">
    <source>
        <dbReference type="Pfam" id="PF21082"/>
    </source>
</evidence>
<keyword evidence="9" id="KW-0732">Signal</keyword>
<comment type="subcellular location">
    <subcellularLocation>
        <location evidence="1">Cell membrane</location>
        <topology evidence="1">Multi-pass membrane protein</topology>
    </subcellularLocation>
</comment>
<keyword evidence="6 8" id="KW-0472">Membrane</keyword>
<feature type="coiled-coil region" evidence="7">
    <location>
        <begin position="109"/>
        <end position="140"/>
    </location>
</feature>
<evidence type="ECO:0000256" key="5">
    <source>
        <dbReference type="ARBA" id="ARBA00022989"/>
    </source>
</evidence>
<reference evidence="12" key="1">
    <citation type="submission" date="2023-01" db="EMBL/GenBank/DDBJ databases">
        <title>Sulfurovum sp. zt1-1 genome assembly.</title>
        <authorList>
            <person name="Wang J."/>
        </authorList>
    </citation>
    <scope>NUCLEOTIDE SEQUENCE</scope>
    <source>
        <strain evidence="12">Zt1-1</strain>
    </source>
</reference>
<dbReference type="InterPro" id="IPR006686">
    <property type="entry name" value="MscS_channel_CS"/>
</dbReference>
<evidence type="ECO:0000256" key="9">
    <source>
        <dbReference type="SAM" id="SignalP"/>
    </source>
</evidence>
<evidence type="ECO:0000256" key="2">
    <source>
        <dbReference type="ARBA" id="ARBA00008017"/>
    </source>
</evidence>
<dbReference type="PANTHER" id="PTHR30347:SF1">
    <property type="entry name" value="MECHANOSENSITIVE CHANNEL MSCK"/>
    <property type="match status" value="1"/>
</dbReference>
<dbReference type="InterPro" id="IPR049278">
    <property type="entry name" value="MS_channel_C"/>
</dbReference>
<dbReference type="Gene3D" id="3.30.70.100">
    <property type="match status" value="1"/>
</dbReference>
<feature type="transmembrane region" description="Helical" evidence="8">
    <location>
        <begin position="378"/>
        <end position="396"/>
    </location>
</feature>
<proteinExistence type="inferred from homology"/>
<feature type="chain" id="PRO_5046469818" evidence="9">
    <location>
        <begin position="19"/>
        <end position="607"/>
    </location>
</feature>
<feature type="coiled-coil region" evidence="7">
    <location>
        <begin position="181"/>
        <end position="240"/>
    </location>
</feature>
<name>A0ABT7QXZ7_9BACT</name>
<dbReference type="InterPro" id="IPR023408">
    <property type="entry name" value="MscS_beta-dom_sf"/>
</dbReference>
<dbReference type="InterPro" id="IPR052702">
    <property type="entry name" value="MscS-like_channel"/>
</dbReference>
<feature type="transmembrane region" description="Helical" evidence="8">
    <location>
        <begin position="408"/>
        <end position="436"/>
    </location>
</feature>
<feature type="domain" description="Mechanosensitive ion channel MscS C-terminal" evidence="11">
    <location>
        <begin position="500"/>
        <end position="587"/>
    </location>
</feature>
<dbReference type="PANTHER" id="PTHR30347">
    <property type="entry name" value="POTASSIUM CHANNEL RELATED"/>
    <property type="match status" value="1"/>
</dbReference>
<protein>
    <submittedName>
        <fullName evidence="12">Mechanosensitive ion channel</fullName>
    </submittedName>
</protein>
<gene>
    <name evidence="12" type="ORF">PGH07_05945</name>
</gene>
<keyword evidence="4 8" id="KW-0812">Transmembrane</keyword>
<feature type="domain" description="Mechanosensitive ion channel MscS" evidence="10">
    <location>
        <begin position="423"/>
        <end position="490"/>
    </location>
</feature>
<comment type="caution">
    <text evidence="12">The sequence shown here is derived from an EMBL/GenBank/DDBJ whole genome shotgun (WGS) entry which is preliminary data.</text>
</comment>
<keyword evidence="5 8" id="KW-1133">Transmembrane helix</keyword>
<evidence type="ECO:0000256" key="4">
    <source>
        <dbReference type="ARBA" id="ARBA00022692"/>
    </source>
</evidence>
<dbReference type="InterPro" id="IPR011014">
    <property type="entry name" value="MscS_channel_TM-2"/>
</dbReference>
<feature type="signal peptide" evidence="9">
    <location>
        <begin position="1"/>
        <end position="18"/>
    </location>
</feature>
<evidence type="ECO:0000256" key="8">
    <source>
        <dbReference type="SAM" id="Phobius"/>
    </source>
</evidence>
<evidence type="ECO:0000259" key="10">
    <source>
        <dbReference type="Pfam" id="PF00924"/>
    </source>
</evidence>
<dbReference type="Gene3D" id="2.30.30.60">
    <property type="match status" value="1"/>
</dbReference>
<dbReference type="InterPro" id="IPR011066">
    <property type="entry name" value="MscS_channel_C_sf"/>
</dbReference>
<evidence type="ECO:0000313" key="12">
    <source>
        <dbReference type="EMBL" id="MDM5271710.1"/>
    </source>
</evidence>
<dbReference type="InterPro" id="IPR010920">
    <property type="entry name" value="LSM_dom_sf"/>
</dbReference>
<comment type="similarity">
    <text evidence="2">Belongs to the MscS (TC 1.A.23) family.</text>
</comment>
<evidence type="ECO:0000256" key="1">
    <source>
        <dbReference type="ARBA" id="ARBA00004651"/>
    </source>
</evidence>
<feature type="transmembrane region" description="Helical" evidence="8">
    <location>
        <begin position="340"/>
        <end position="357"/>
    </location>
</feature>
<organism evidence="12 13">
    <name type="scientific">Sulfurovum zhangzhouensis</name>
    <dbReference type="NCBI Taxonomy" id="3019067"/>
    <lineage>
        <taxon>Bacteria</taxon>
        <taxon>Pseudomonadati</taxon>
        <taxon>Campylobacterota</taxon>
        <taxon>Epsilonproteobacteria</taxon>
        <taxon>Campylobacterales</taxon>
        <taxon>Sulfurovaceae</taxon>
        <taxon>Sulfurovum</taxon>
    </lineage>
</organism>
<dbReference type="RefSeq" id="WP_289413412.1">
    <property type="nucleotide sequence ID" value="NZ_JAQIBD010000002.1"/>
</dbReference>
<dbReference type="InterPro" id="IPR006685">
    <property type="entry name" value="MscS_channel_2nd"/>
</dbReference>
<accession>A0ABT7QXZ7</accession>
<keyword evidence="13" id="KW-1185">Reference proteome</keyword>
<evidence type="ECO:0000313" key="13">
    <source>
        <dbReference type="Proteomes" id="UP001169069"/>
    </source>
</evidence>
<dbReference type="Pfam" id="PF21082">
    <property type="entry name" value="MS_channel_3rd"/>
    <property type="match status" value="1"/>
</dbReference>